<accession>B2A035</accession>
<dbReference type="HOGENOM" id="CLU_034788_1_2_0"/>
<name>B2A035_OPITP</name>
<dbReference type="Gene3D" id="1.20.1530.20">
    <property type="match status" value="1"/>
</dbReference>
<evidence type="ECO:0000256" key="2">
    <source>
        <dbReference type="ARBA" id="ARBA00022692"/>
    </source>
</evidence>
<dbReference type="Pfam" id="PF01758">
    <property type="entry name" value="SBF"/>
    <property type="match status" value="1"/>
</dbReference>
<dbReference type="PANTHER" id="PTHR10361:SF28">
    <property type="entry name" value="P3 PROTEIN-RELATED"/>
    <property type="match status" value="1"/>
</dbReference>
<dbReference type="Proteomes" id="UP000007013">
    <property type="component" value="Chromosome"/>
</dbReference>
<feature type="transmembrane region" description="Helical" evidence="5">
    <location>
        <begin position="12"/>
        <end position="31"/>
    </location>
</feature>
<dbReference type="InterPro" id="IPR002657">
    <property type="entry name" value="BilAc:Na_symport/Acr3"/>
</dbReference>
<dbReference type="RefSeq" id="WP_012376899.1">
    <property type="nucleotide sequence ID" value="NC_010571.1"/>
</dbReference>
<sequence>MTRLLGSLTNAFPVWVVALSVVALFEPGWFTWFSGPWIVWGLAVIMLGMGLTLKLDDFRAIGRMPKAVALGFIAQYTIMPLLGWAFAHLYGLERPFAVGLILVACCPGGTASNVVTYLARANVCLSVVMTMCSTFAAVVMTPLLTSVLAGTFVHVDAWGLFRSTFQVVVLPLVIGVVANRMAPQLMRRAQLGLPLLSVLTIALICASIIGGSAEAIRGSALRLLAAVFSLHAGGFAIGYVAARLARWDKIVARTVSIEVGMQNSGLGVVLARSHFADPLTAVPCAISSVFHSVIGSLLAGWWRWRDRPRNGGARA</sequence>
<reference evidence="6 7" key="1">
    <citation type="journal article" date="2011" name="J. Bacteriol.">
        <title>Genome sequence of the verrucomicrobium Opitutus terrae PB90-1, an abundant inhabitant of rice paddy soil ecosystems.</title>
        <authorList>
            <person name="van Passel M.W."/>
            <person name="Kant R."/>
            <person name="Palva A."/>
            <person name="Copeland A."/>
            <person name="Lucas S."/>
            <person name="Lapidus A."/>
            <person name="Glavina del Rio T."/>
            <person name="Pitluck S."/>
            <person name="Goltsman E."/>
            <person name="Clum A."/>
            <person name="Sun H."/>
            <person name="Schmutz J."/>
            <person name="Larimer F.W."/>
            <person name="Land M.L."/>
            <person name="Hauser L."/>
            <person name="Kyrpides N."/>
            <person name="Mikhailova N."/>
            <person name="Richardson P.P."/>
            <person name="Janssen P.H."/>
            <person name="de Vos W.M."/>
            <person name="Smidt H."/>
        </authorList>
    </citation>
    <scope>NUCLEOTIDE SEQUENCE [LARGE SCALE GENOMIC DNA]</scope>
    <source>
        <strain evidence="7">DSM 11246 / JCM 15787 / PB90-1</strain>
    </source>
</reference>
<keyword evidence="3 5" id="KW-1133">Transmembrane helix</keyword>
<organism evidence="6 7">
    <name type="scientific">Opitutus terrae (strain DSM 11246 / JCM 15787 / PB90-1)</name>
    <dbReference type="NCBI Taxonomy" id="452637"/>
    <lineage>
        <taxon>Bacteria</taxon>
        <taxon>Pseudomonadati</taxon>
        <taxon>Verrucomicrobiota</taxon>
        <taxon>Opitutia</taxon>
        <taxon>Opitutales</taxon>
        <taxon>Opitutaceae</taxon>
        <taxon>Opitutus</taxon>
    </lineage>
</organism>
<evidence type="ECO:0000313" key="6">
    <source>
        <dbReference type="EMBL" id="ACB77371.1"/>
    </source>
</evidence>
<dbReference type="AlphaFoldDB" id="B2A035"/>
<dbReference type="InterPro" id="IPR038770">
    <property type="entry name" value="Na+/solute_symporter_sf"/>
</dbReference>
<dbReference type="InterPro" id="IPR004710">
    <property type="entry name" value="Bilac:Na_transpt"/>
</dbReference>
<protein>
    <submittedName>
        <fullName evidence="6">Bile acid:sodium symporter</fullName>
    </submittedName>
</protein>
<dbReference type="KEGG" id="ote:Oter_4097"/>
<feature type="transmembrane region" description="Helical" evidence="5">
    <location>
        <begin position="96"/>
        <end position="119"/>
    </location>
</feature>
<feature type="transmembrane region" description="Helical" evidence="5">
    <location>
        <begin position="131"/>
        <end position="153"/>
    </location>
</feature>
<evidence type="ECO:0000256" key="1">
    <source>
        <dbReference type="ARBA" id="ARBA00004141"/>
    </source>
</evidence>
<proteinExistence type="predicted"/>
<dbReference type="PANTHER" id="PTHR10361">
    <property type="entry name" value="SODIUM-BILE ACID COTRANSPORTER"/>
    <property type="match status" value="1"/>
</dbReference>
<gene>
    <name evidence="6" type="ordered locus">Oter_4097</name>
</gene>
<evidence type="ECO:0000256" key="3">
    <source>
        <dbReference type="ARBA" id="ARBA00022989"/>
    </source>
</evidence>
<comment type="subcellular location">
    <subcellularLocation>
        <location evidence="1">Membrane</location>
        <topology evidence="1">Multi-pass membrane protein</topology>
    </subcellularLocation>
</comment>
<feature type="transmembrane region" description="Helical" evidence="5">
    <location>
        <begin position="67"/>
        <end position="90"/>
    </location>
</feature>
<feature type="transmembrane region" description="Helical" evidence="5">
    <location>
        <begin position="191"/>
        <end position="211"/>
    </location>
</feature>
<dbReference type="eggNOG" id="COG0385">
    <property type="taxonomic scope" value="Bacteria"/>
</dbReference>
<keyword evidence="2 5" id="KW-0812">Transmembrane</keyword>
<feature type="transmembrane region" description="Helical" evidence="5">
    <location>
        <begin position="223"/>
        <end position="242"/>
    </location>
</feature>
<evidence type="ECO:0000313" key="7">
    <source>
        <dbReference type="Proteomes" id="UP000007013"/>
    </source>
</evidence>
<feature type="transmembrane region" description="Helical" evidence="5">
    <location>
        <begin position="37"/>
        <end position="55"/>
    </location>
</feature>
<dbReference type="EMBL" id="CP001032">
    <property type="protein sequence ID" value="ACB77371.1"/>
    <property type="molecule type" value="Genomic_DNA"/>
</dbReference>
<keyword evidence="7" id="KW-1185">Reference proteome</keyword>
<dbReference type="OrthoDB" id="9806785at2"/>
<dbReference type="GO" id="GO:0016020">
    <property type="term" value="C:membrane"/>
    <property type="evidence" value="ECO:0007669"/>
    <property type="project" value="UniProtKB-SubCell"/>
</dbReference>
<keyword evidence="4 5" id="KW-0472">Membrane</keyword>
<evidence type="ECO:0000256" key="5">
    <source>
        <dbReference type="SAM" id="Phobius"/>
    </source>
</evidence>
<evidence type="ECO:0000256" key="4">
    <source>
        <dbReference type="ARBA" id="ARBA00023136"/>
    </source>
</evidence>
<feature type="transmembrane region" description="Helical" evidence="5">
    <location>
        <begin position="159"/>
        <end position="179"/>
    </location>
</feature>